<reference evidence="2 3" key="1">
    <citation type="journal article" date="2024" name="Nat. Commun.">
        <title>Phylogenomics reveals the evolutionary origins of lichenization in chlorophyte algae.</title>
        <authorList>
            <person name="Puginier C."/>
            <person name="Libourel C."/>
            <person name="Otte J."/>
            <person name="Skaloud P."/>
            <person name="Haon M."/>
            <person name="Grisel S."/>
            <person name="Petersen M."/>
            <person name="Berrin J.G."/>
            <person name="Delaux P.M."/>
            <person name="Dal Grande F."/>
            <person name="Keller J."/>
        </authorList>
    </citation>
    <scope>NUCLEOTIDE SEQUENCE [LARGE SCALE GENOMIC DNA]</scope>
    <source>
        <strain evidence="2 3">SAG 2523</strain>
    </source>
</reference>
<proteinExistence type="predicted"/>
<dbReference type="AlphaFoldDB" id="A0AAW1T2B4"/>
<dbReference type="EMBL" id="JALJOV010000446">
    <property type="protein sequence ID" value="KAK9863644.1"/>
    <property type="molecule type" value="Genomic_DNA"/>
</dbReference>
<evidence type="ECO:0000256" key="1">
    <source>
        <dbReference type="SAM" id="MobiDB-lite"/>
    </source>
</evidence>
<sequence>MAAITWRNSRNRPATKQQSGRLLRSSEVASDHRSQKLRGPAEVPASRSRKQWSGKSLDAPWPESGRRLLSKGTRTLPARLHLESLG</sequence>
<gene>
    <name evidence="2" type="ORF">WJX84_000519</name>
</gene>
<name>A0AAW1T2B4_9CHLO</name>
<evidence type="ECO:0000313" key="3">
    <source>
        <dbReference type="Proteomes" id="UP001485043"/>
    </source>
</evidence>
<keyword evidence="3" id="KW-1185">Reference proteome</keyword>
<accession>A0AAW1T2B4</accession>
<protein>
    <submittedName>
        <fullName evidence="2">Uncharacterized protein</fullName>
    </submittedName>
</protein>
<feature type="compositionally biased region" description="Polar residues" evidence="1">
    <location>
        <begin position="1"/>
        <end position="20"/>
    </location>
</feature>
<organism evidence="2 3">
    <name type="scientific">Apatococcus fuscideae</name>
    <dbReference type="NCBI Taxonomy" id="2026836"/>
    <lineage>
        <taxon>Eukaryota</taxon>
        <taxon>Viridiplantae</taxon>
        <taxon>Chlorophyta</taxon>
        <taxon>core chlorophytes</taxon>
        <taxon>Trebouxiophyceae</taxon>
        <taxon>Chlorellales</taxon>
        <taxon>Chlorellaceae</taxon>
        <taxon>Apatococcus</taxon>
    </lineage>
</organism>
<feature type="region of interest" description="Disordered" evidence="1">
    <location>
        <begin position="1"/>
        <end position="72"/>
    </location>
</feature>
<evidence type="ECO:0000313" key="2">
    <source>
        <dbReference type="EMBL" id="KAK9863644.1"/>
    </source>
</evidence>
<comment type="caution">
    <text evidence="2">The sequence shown here is derived from an EMBL/GenBank/DDBJ whole genome shotgun (WGS) entry which is preliminary data.</text>
</comment>
<dbReference type="Proteomes" id="UP001485043">
    <property type="component" value="Unassembled WGS sequence"/>
</dbReference>